<dbReference type="PANTHER" id="PTHR31676:SF76">
    <property type="entry name" value="OS05G0362300 PROTEIN"/>
    <property type="match status" value="1"/>
</dbReference>
<dbReference type="Gramene" id="Kaladp0045s0289.1.v1.1">
    <property type="protein sequence ID" value="Kaladp0045s0289.1.v1.1.CDS.1"/>
    <property type="gene ID" value="Kaladp0045s0289.v1.1"/>
</dbReference>
<dbReference type="Gene3D" id="2.30.240.10">
    <property type="entry name" value="At5g01610-like"/>
    <property type="match status" value="1"/>
</dbReference>
<keyword evidence="1" id="KW-0732">Signal</keyword>
<keyword evidence="3" id="KW-1185">Reference proteome</keyword>
<dbReference type="Proteomes" id="UP000594263">
    <property type="component" value="Unplaced"/>
</dbReference>
<dbReference type="OMA" id="CAKARNN"/>
<evidence type="ECO:0000313" key="3">
    <source>
        <dbReference type="Proteomes" id="UP000594263"/>
    </source>
</evidence>
<evidence type="ECO:0000313" key="2">
    <source>
        <dbReference type="EnsemblPlants" id="Kaladp0045s0289.1.v1.1.CDS.1"/>
    </source>
</evidence>
<feature type="signal peptide" evidence="1">
    <location>
        <begin position="1"/>
        <end position="18"/>
    </location>
</feature>
<accession>A0A7N0ZWA8</accession>
<dbReference type="PANTHER" id="PTHR31676">
    <property type="entry name" value="T31J12.3 PROTEIN-RELATED"/>
    <property type="match status" value="1"/>
</dbReference>
<feature type="chain" id="PRO_5029531183" evidence="1">
    <location>
        <begin position="19"/>
        <end position="161"/>
    </location>
</feature>
<dbReference type="EnsemblPlants" id="Kaladp0045s0289.1.v1.1">
    <property type="protein sequence ID" value="Kaladp0045s0289.1.v1.1.CDS.1"/>
    <property type="gene ID" value="Kaladp0045s0289.v1.1"/>
</dbReference>
<organism evidence="2 3">
    <name type="scientific">Kalanchoe fedtschenkoi</name>
    <name type="common">Lavender scallops</name>
    <name type="synonym">South American air plant</name>
    <dbReference type="NCBI Taxonomy" id="63787"/>
    <lineage>
        <taxon>Eukaryota</taxon>
        <taxon>Viridiplantae</taxon>
        <taxon>Streptophyta</taxon>
        <taxon>Embryophyta</taxon>
        <taxon>Tracheophyta</taxon>
        <taxon>Spermatophyta</taxon>
        <taxon>Magnoliopsida</taxon>
        <taxon>eudicotyledons</taxon>
        <taxon>Gunneridae</taxon>
        <taxon>Pentapetalae</taxon>
        <taxon>Saxifragales</taxon>
        <taxon>Crassulaceae</taxon>
        <taxon>Kalanchoe</taxon>
    </lineage>
</organism>
<dbReference type="InterPro" id="IPR036758">
    <property type="entry name" value="At5g01610-like"/>
</dbReference>
<proteinExistence type="predicted"/>
<dbReference type="Pfam" id="PF04398">
    <property type="entry name" value="DUF538"/>
    <property type="match status" value="1"/>
</dbReference>
<dbReference type="AlphaFoldDB" id="A0A7N0ZWA8"/>
<name>A0A7N0ZWA8_KALFE</name>
<dbReference type="SUPFAM" id="SSF141562">
    <property type="entry name" value="At5g01610-like"/>
    <property type="match status" value="1"/>
</dbReference>
<evidence type="ECO:0000256" key="1">
    <source>
        <dbReference type="SAM" id="SignalP"/>
    </source>
</evidence>
<protein>
    <submittedName>
        <fullName evidence="2">Uncharacterized protein</fullName>
    </submittedName>
</protein>
<dbReference type="InterPro" id="IPR007493">
    <property type="entry name" value="DUF538"/>
</dbReference>
<sequence length="161" mass="17458">MNFLSIFALVLLIAAVSGESPTAYELLQDYNFPVGILPKGVTHYDLNNSTGQFHAYLNGTCSFSLEGSYQLKYRSTIGGTISKNKIRDLSGVSVKVLFVWLNIVEVVRDGDELSLSVGIASASFPVDNFEECPQCGCGLKCGGQKIQKIRLRRGGELVSSV</sequence>
<reference evidence="2" key="1">
    <citation type="submission" date="2021-01" db="UniProtKB">
        <authorList>
            <consortium name="EnsemblPlants"/>
        </authorList>
    </citation>
    <scope>IDENTIFICATION</scope>
</reference>